<comment type="caution">
    <text evidence="1">The sequence shown here is derived from an EMBL/GenBank/DDBJ whole genome shotgun (WGS) entry which is preliminary data.</text>
</comment>
<dbReference type="Proteomes" id="UP000247973">
    <property type="component" value="Unassembled WGS sequence"/>
</dbReference>
<sequence>MKTKLLFFLFFFLGGIYAFGQNYPNIVNHSFNGIPAYGVKIRTNLPFQNSSQMPTIKIEGYNYAANTSAVSTINLNIAWYIYNNEFYVPTASSFGGTAPNVWLSNENGKVVIFLGQKIYYQRFTVSAFAQGMGEKAEYFQGWTVTDAALSGTSQKQVPYKNVFAGKVGIGTETPQSELDVNGGIKAGQINLDNEMVIGKQMPDRKNTNRLSLVPVNHTGGTWLFSSRDTPTNAFLDISYGANKLITLQHNFKVGILTDNPQYPLDVAGTIRATEVRVEITQGSDFVFEEDYNLKPLSEVEAFVKENKHLPEIPSEKQMQKDGLNMNEFQIKLLQKIEELTLYTINQEKRLNEQQSLIELQNKRIEHLENR</sequence>
<dbReference type="AlphaFoldDB" id="A0A2V3PSC0"/>
<gene>
    <name evidence="1" type="ORF">CLV62_10865</name>
</gene>
<evidence type="ECO:0000313" key="1">
    <source>
        <dbReference type="EMBL" id="PXV65067.1"/>
    </source>
</evidence>
<protein>
    <submittedName>
        <fullName evidence="1">Uncharacterized protein</fullName>
    </submittedName>
</protein>
<dbReference type="EMBL" id="QICL01000008">
    <property type="protein sequence ID" value="PXV65067.1"/>
    <property type="molecule type" value="Genomic_DNA"/>
</dbReference>
<reference evidence="1 2" key="1">
    <citation type="submission" date="2018-03" db="EMBL/GenBank/DDBJ databases">
        <title>Genomic Encyclopedia of Archaeal and Bacterial Type Strains, Phase II (KMG-II): from individual species to whole genera.</title>
        <authorList>
            <person name="Goeker M."/>
        </authorList>
    </citation>
    <scope>NUCLEOTIDE SEQUENCE [LARGE SCALE GENOMIC DNA]</scope>
    <source>
        <strain evidence="1 2">DSM 100214</strain>
    </source>
</reference>
<evidence type="ECO:0000313" key="2">
    <source>
        <dbReference type="Proteomes" id="UP000247973"/>
    </source>
</evidence>
<dbReference type="OrthoDB" id="769954at2"/>
<name>A0A2V3PSC0_9BACT</name>
<proteinExistence type="predicted"/>
<keyword evidence="2" id="KW-1185">Reference proteome</keyword>
<organism evidence="1 2">
    <name type="scientific">Dysgonomonas alginatilytica</name>
    <dbReference type="NCBI Taxonomy" id="1605892"/>
    <lineage>
        <taxon>Bacteria</taxon>
        <taxon>Pseudomonadati</taxon>
        <taxon>Bacteroidota</taxon>
        <taxon>Bacteroidia</taxon>
        <taxon>Bacteroidales</taxon>
        <taxon>Dysgonomonadaceae</taxon>
        <taxon>Dysgonomonas</taxon>
    </lineage>
</organism>
<dbReference type="RefSeq" id="WP_110310341.1">
    <property type="nucleotide sequence ID" value="NZ_QICL01000008.1"/>
</dbReference>
<accession>A0A2V3PSC0</accession>